<gene>
    <name evidence="2" type="ORF">PFICI_09895</name>
</gene>
<proteinExistence type="predicted"/>
<feature type="region of interest" description="Disordered" evidence="1">
    <location>
        <begin position="33"/>
        <end position="69"/>
    </location>
</feature>
<sequence length="183" mass="20706">MQNENAPSWLFTDPYAYQYSDLSNYAPGAERNGIVSERNAGTAELDAGPHTAPQIRRPSYREPQMSRKGAMPARDAAQAPEVYVAPVSHERWSSLEPVMPNDRYHHMRALDLCEKIPYVPETSRQHSKLEVVSPAGLNKSKSATSFDDILQSVEYEKSKLSFKTWEIERARGRRAKARFDAGH</sequence>
<protein>
    <submittedName>
        <fullName evidence="2">Uncharacterized protein</fullName>
    </submittedName>
</protein>
<evidence type="ECO:0000256" key="1">
    <source>
        <dbReference type="SAM" id="MobiDB-lite"/>
    </source>
</evidence>
<dbReference type="Proteomes" id="UP000030651">
    <property type="component" value="Unassembled WGS sequence"/>
</dbReference>
<dbReference type="OrthoDB" id="4770300at2759"/>
<dbReference type="KEGG" id="pfy:PFICI_09895"/>
<dbReference type="RefSeq" id="XP_007836667.1">
    <property type="nucleotide sequence ID" value="XM_007838476.1"/>
</dbReference>
<dbReference type="EMBL" id="KI912115">
    <property type="protein sequence ID" value="ETS77833.1"/>
    <property type="molecule type" value="Genomic_DNA"/>
</dbReference>
<dbReference type="InParanoid" id="W3WVD6"/>
<evidence type="ECO:0000313" key="2">
    <source>
        <dbReference type="EMBL" id="ETS77833.1"/>
    </source>
</evidence>
<dbReference type="GeneID" id="19274908"/>
<accession>W3WVD6</accession>
<dbReference type="AlphaFoldDB" id="W3WVD6"/>
<keyword evidence="3" id="KW-1185">Reference proteome</keyword>
<dbReference type="HOGENOM" id="CLU_1475650_0_0_1"/>
<evidence type="ECO:0000313" key="3">
    <source>
        <dbReference type="Proteomes" id="UP000030651"/>
    </source>
</evidence>
<organism evidence="2 3">
    <name type="scientific">Pestalotiopsis fici (strain W106-1 / CGMCC3.15140)</name>
    <dbReference type="NCBI Taxonomy" id="1229662"/>
    <lineage>
        <taxon>Eukaryota</taxon>
        <taxon>Fungi</taxon>
        <taxon>Dikarya</taxon>
        <taxon>Ascomycota</taxon>
        <taxon>Pezizomycotina</taxon>
        <taxon>Sordariomycetes</taxon>
        <taxon>Xylariomycetidae</taxon>
        <taxon>Amphisphaeriales</taxon>
        <taxon>Sporocadaceae</taxon>
        <taxon>Pestalotiopsis</taxon>
    </lineage>
</organism>
<reference evidence="3" key="1">
    <citation type="journal article" date="2015" name="BMC Genomics">
        <title>Genomic and transcriptomic analysis of the endophytic fungus Pestalotiopsis fici reveals its lifestyle and high potential for synthesis of natural products.</title>
        <authorList>
            <person name="Wang X."/>
            <person name="Zhang X."/>
            <person name="Liu L."/>
            <person name="Xiang M."/>
            <person name="Wang W."/>
            <person name="Sun X."/>
            <person name="Che Y."/>
            <person name="Guo L."/>
            <person name="Liu G."/>
            <person name="Guo L."/>
            <person name="Wang C."/>
            <person name="Yin W.B."/>
            <person name="Stadler M."/>
            <person name="Zhang X."/>
            <person name="Liu X."/>
        </authorList>
    </citation>
    <scope>NUCLEOTIDE SEQUENCE [LARGE SCALE GENOMIC DNA]</scope>
    <source>
        <strain evidence="3">W106-1 / CGMCC3.15140</strain>
    </source>
</reference>
<name>W3WVD6_PESFW</name>